<gene>
    <name evidence="5" type="ORF">OVA965_LOCUS10340</name>
    <name evidence="6" type="ORF">TMI583_LOCUS10336</name>
</gene>
<sequence length="347" mass="38050">MSGVLGNVEGKHCILIDDIVDSGQTICKGAKLLMECGASGERADCVFLGEEYHFDLIRIGAALYGINPSGALLNNPLHNPVRLTAPIIQLQELSAEDYIGYNMTFKTDRNSIIATLPLGYADGYSRALSNYGEVFIDSYRAPVVGRISMDLITIDVTDLPPEKFFLGQQVEIIGNNCTPDQIANIINTIGYEVLTMMELIMRDEKPKIKIRSLYKAFGNHQVLAGVDLDIKENSSTVILGGSGSGKSVLIKTIVGLIRPDNDEPTTGLDPIMANVINELIIKIQEELNVTTITITHDMNSAYMIAKEVTMLYQGKILWFGTKDEIKNSDNPYLQQFVNGLTSGPIEV</sequence>
<dbReference type="InterPro" id="IPR027417">
    <property type="entry name" value="P-loop_NTPase"/>
</dbReference>
<dbReference type="SUPFAM" id="SSF53271">
    <property type="entry name" value="PRTase-like"/>
    <property type="match status" value="1"/>
</dbReference>
<evidence type="ECO:0000256" key="3">
    <source>
        <dbReference type="ARBA" id="ARBA00023235"/>
    </source>
</evidence>
<dbReference type="InterPro" id="IPR000821">
    <property type="entry name" value="Ala_racemase"/>
</dbReference>
<evidence type="ECO:0000313" key="5">
    <source>
        <dbReference type="EMBL" id="CAF0915360.1"/>
    </source>
</evidence>
<dbReference type="InterPro" id="IPR000836">
    <property type="entry name" value="PRTase_dom"/>
</dbReference>
<dbReference type="Pfam" id="PF00005">
    <property type="entry name" value="ABC_tran"/>
    <property type="match status" value="1"/>
</dbReference>
<dbReference type="InterPro" id="IPR009006">
    <property type="entry name" value="Ala_racemase/Decarboxylase_C"/>
</dbReference>
<dbReference type="GO" id="GO:0030170">
    <property type="term" value="F:pyridoxal phosphate binding"/>
    <property type="evidence" value="ECO:0007669"/>
    <property type="project" value="TreeGrafter"/>
</dbReference>
<protein>
    <recommendedName>
        <fullName evidence="4">ABC transporter domain-containing protein</fullName>
    </recommendedName>
</protein>
<dbReference type="GO" id="GO:0030632">
    <property type="term" value="P:D-alanine biosynthetic process"/>
    <property type="evidence" value="ECO:0007669"/>
    <property type="project" value="TreeGrafter"/>
</dbReference>
<dbReference type="Proteomes" id="UP000682733">
    <property type="component" value="Unassembled WGS sequence"/>
</dbReference>
<keyword evidence="3" id="KW-0413">Isomerase</keyword>
<dbReference type="GO" id="GO:0005829">
    <property type="term" value="C:cytosol"/>
    <property type="evidence" value="ECO:0007669"/>
    <property type="project" value="TreeGrafter"/>
</dbReference>
<dbReference type="SUPFAM" id="SSF52540">
    <property type="entry name" value="P-loop containing nucleoside triphosphate hydrolases"/>
    <property type="match status" value="1"/>
</dbReference>
<dbReference type="GO" id="GO:0005524">
    <property type="term" value="F:ATP binding"/>
    <property type="evidence" value="ECO:0007669"/>
    <property type="project" value="InterPro"/>
</dbReference>
<dbReference type="Gene3D" id="3.40.50.2020">
    <property type="match status" value="1"/>
</dbReference>
<dbReference type="CDD" id="cd06223">
    <property type="entry name" value="PRTases_typeI"/>
    <property type="match status" value="1"/>
</dbReference>
<organism evidence="6 7">
    <name type="scientific">Didymodactylos carnosus</name>
    <dbReference type="NCBI Taxonomy" id="1234261"/>
    <lineage>
        <taxon>Eukaryota</taxon>
        <taxon>Metazoa</taxon>
        <taxon>Spiralia</taxon>
        <taxon>Gnathifera</taxon>
        <taxon>Rotifera</taxon>
        <taxon>Eurotatoria</taxon>
        <taxon>Bdelloidea</taxon>
        <taxon>Philodinida</taxon>
        <taxon>Philodinidae</taxon>
        <taxon>Didymodactylos</taxon>
    </lineage>
</organism>
<dbReference type="GO" id="GO:0016887">
    <property type="term" value="F:ATP hydrolysis activity"/>
    <property type="evidence" value="ECO:0007669"/>
    <property type="project" value="InterPro"/>
</dbReference>
<comment type="cofactor">
    <cofactor evidence="1">
        <name>pyridoxal 5'-phosphate</name>
        <dbReference type="ChEBI" id="CHEBI:597326"/>
    </cofactor>
</comment>
<reference evidence="6" key="1">
    <citation type="submission" date="2021-02" db="EMBL/GenBank/DDBJ databases">
        <authorList>
            <person name="Nowell W R."/>
        </authorList>
    </citation>
    <scope>NUCLEOTIDE SEQUENCE</scope>
</reference>
<dbReference type="Gene3D" id="2.40.37.10">
    <property type="entry name" value="Lyase, Ornithine Decarboxylase, Chain A, domain 1"/>
    <property type="match status" value="1"/>
</dbReference>
<evidence type="ECO:0000313" key="6">
    <source>
        <dbReference type="EMBL" id="CAF3693728.1"/>
    </source>
</evidence>
<evidence type="ECO:0000313" key="7">
    <source>
        <dbReference type="Proteomes" id="UP000682733"/>
    </source>
</evidence>
<dbReference type="InterPro" id="IPR011079">
    <property type="entry name" value="Ala_racemase_C"/>
</dbReference>
<dbReference type="Pfam" id="PF00156">
    <property type="entry name" value="Pribosyltran"/>
    <property type="match status" value="1"/>
</dbReference>
<dbReference type="Proteomes" id="UP000677228">
    <property type="component" value="Unassembled WGS sequence"/>
</dbReference>
<dbReference type="InterPro" id="IPR029057">
    <property type="entry name" value="PRTase-like"/>
</dbReference>
<evidence type="ECO:0000256" key="1">
    <source>
        <dbReference type="ARBA" id="ARBA00001933"/>
    </source>
</evidence>
<evidence type="ECO:0000259" key="4">
    <source>
        <dbReference type="PROSITE" id="PS50893"/>
    </source>
</evidence>
<dbReference type="PRINTS" id="PR00992">
    <property type="entry name" value="ALARACEMASE"/>
</dbReference>
<dbReference type="PANTHER" id="PTHR30511">
    <property type="entry name" value="ALANINE RACEMASE"/>
    <property type="match status" value="1"/>
</dbReference>
<dbReference type="PROSITE" id="PS50893">
    <property type="entry name" value="ABC_TRANSPORTER_2"/>
    <property type="match status" value="1"/>
</dbReference>
<evidence type="ECO:0000256" key="2">
    <source>
        <dbReference type="ARBA" id="ARBA00022898"/>
    </source>
</evidence>
<name>A0A8S2HYN9_9BILA</name>
<dbReference type="Gene3D" id="3.40.50.300">
    <property type="entry name" value="P-loop containing nucleotide triphosphate hydrolases"/>
    <property type="match status" value="2"/>
</dbReference>
<dbReference type="AlphaFoldDB" id="A0A8S2HYN9"/>
<dbReference type="GO" id="GO:0008784">
    <property type="term" value="F:alanine racemase activity"/>
    <property type="evidence" value="ECO:0007669"/>
    <property type="project" value="InterPro"/>
</dbReference>
<feature type="domain" description="ABC transporter" evidence="4">
    <location>
        <begin position="81"/>
        <end position="338"/>
    </location>
</feature>
<dbReference type="EMBL" id="CAJOBA010003811">
    <property type="protein sequence ID" value="CAF3693728.1"/>
    <property type="molecule type" value="Genomic_DNA"/>
</dbReference>
<dbReference type="EMBL" id="CAJNOK010003810">
    <property type="protein sequence ID" value="CAF0915360.1"/>
    <property type="molecule type" value="Genomic_DNA"/>
</dbReference>
<dbReference type="Pfam" id="PF00842">
    <property type="entry name" value="Ala_racemase_C"/>
    <property type="match status" value="1"/>
</dbReference>
<dbReference type="SMART" id="SM01005">
    <property type="entry name" value="Ala_racemase_C"/>
    <property type="match status" value="1"/>
</dbReference>
<comment type="caution">
    <text evidence="6">The sequence shown here is derived from an EMBL/GenBank/DDBJ whole genome shotgun (WGS) entry which is preliminary data.</text>
</comment>
<proteinExistence type="predicted"/>
<dbReference type="SUPFAM" id="SSF50621">
    <property type="entry name" value="Alanine racemase C-terminal domain-like"/>
    <property type="match status" value="1"/>
</dbReference>
<dbReference type="InterPro" id="IPR003439">
    <property type="entry name" value="ABC_transporter-like_ATP-bd"/>
</dbReference>
<dbReference type="PANTHER" id="PTHR30511:SF0">
    <property type="entry name" value="ALANINE RACEMASE, CATABOLIC-RELATED"/>
    <property type="match status" value="1"/>
</dbReference>
<keyword evidence="2" id="KW-0663">Pyridoxal phosphate</keyword>
<accession>A0A8S2HYN9</accession>